<evidence type="ECO:0000256" key="5">
    <source>
        <dbReference type="ARBA" id="ARBA00022692"/>
    </source>
</evidence>
<dbReference type="GO" id="GO:0015276">
    <property type="term" value="F:ligand-gated monoatomic ion channel activity"/>
    <property type="evidence" value="ECO:0007669"/>
    <property type="project" value="InterPro"/>
</dbReference>
<dbReference type="Gene3D" id="3.40.190.10">
    <property type="entry name" value="Periplasmic binding protein-like II"/>
    <property type="match status" value="1"/>
</dbReference>
<dbReference type="InterPro" id="IPR019594">
    <property type="entry name" value="Glu/Gly-bd"/>
</dbReference>
<feature type="chain" id="PRO_5044697478" evidence="14">
    <location>
        <begin position="22"/>
        <end position="685"/>
    </location>
</feature>
<dbReference type="Proteomes" id="UP000694843">
    <property type="component" value="Unplaced"/>
</dbReference>
<keyword evidence="5 13" id="KW-0812">Transmembrane</keyword>
<evidence type="ECO:0000259" key="15">
    <source>
        <dbReference type="SMART" id="SM00918"/>
    </source>
</evidence>
<dbReference type="SMART" id="SM00918">
    <property type="entry name" value="Lig_chan-Glu_bd"/>
    <property type="match status" value="1"/>
</dbReference>
<keyword evidence="14" id="KW-0732">Signal</keyword>
<keyword evidence="16" id="KW-1185">Reference proteome</keyword>
<feature type="transmembrane region" description="Helical" evidence="13">
    <location>
        <begin position="636"/>
        <end position="657"/>
    </location>
</feature>
<keyword evidence="10" id="KW-0325">Glycoprotein</keyword>
<dbReference type="RefSeq" id="XP_047735927.1">
    <property type="nucleotide sequence ID" value="XM_047879971.1"/>
</dbReference>
<evidence type="ECO:0000256" key="4">
    <source>
        <dbReference type="ARBA" id="ARBA00022475"/>
    </source>
</evidence>
<keyword evidence="4" id="KW-1003">Cell membrane</keyword>
<dbReference type="PANTHER" id="PTHR42643:SF24">
    <property type="entry name" value="IONOTROPIC RECEPTOR 60A"/>
    <property type="match status" value="1"/>
</dbReference>
<organism evidence="16 18">
    <name type="scientific">Hyalella azteca</name>
    <name type="common">Amphipod</name>
    <dbReference type="NCBI Taxonomy" id="294128"/>
    <lineage>
        <taxon>Eukaryota</taxon>
        <taxon>Metazoa</taxon>
        <taxon>Ecdysozoa</taxon>
        <taxon>Arthropoda</taxon>
        <taxon>Crustacea</taxon>
        <taxon>Multicrustacea</taxon>
        <taxon>Malacostraca</taxon>
        <taxon>Eumalacostraca</taxon>
        <taxon>Peracarida</taxon>
        <taxon>Amphipoda</taxon>
        <taxon>Senticaudata</taxon>
        <taxon>Talitrida</taxon>
        <taxon>Talitroidea</taxon>
        <taxon>Hyalellidae</taxon>
        <taxon>Hyalella</taxon>
    </lineage>
</organism>
<feature type="signal peptide" evidence="14">
    <location>
        <begin position="1"/>
        <end position="21"/>
    </location>
</feature>
<keyword evidence="8 13" id="KW-0472">Membrane</keyword>
<evidence type="ECO:0000256" key="9">
    <source>
        <dbReference type="ARBA" id="ARBA00023170"/>
    </source>
</evidence>
<evidence type="ECO:0000256" key="2">
    <source>
        <dbReference type="ARBA" id="ARBA00008685"/>
    </source>
</evidence>
<dbReference type="GeneID" id="108682173"/>
<dbReference type="InterPro" id="IPR052192">
    <property type="entry name" value="Insect_Ionotropic_Sensory_Rcpt"/>
</dbReference>
<evidence type="ECO:0000256" key="13">
    <source>
        <dbReference type="SAM" id="Phobius"/>
    </source>
</evidence>
<keyword evidence="9" id="KW-0675">Receptor</keyword>
<reference evidence="17 18" key="1">
    <citation type="submission" date="2025-04" db="UniProtKB">
        <authorList>
            <consortium name="RefSeq"/>
        </authorList>
    </citation>
    <scope>IDENTIFICATION</scope>
    <source>
        <tissue evidence="17 18">Whole organism</tissue>
    </source>
</reference>
<comment type="similarity">
    <text evidence="2">Belongs to the glutamate-gated ion channel (TC 1.A.10.1) family.</text>
</comment>
<keyword evidence="3" id="KW-0813">Transport</keyword>
<gene>
    <name evidence="17 18" type="primary">LOC108682173</name>
</gene>
<evidence type="ECO:0000256" key="11">
    <source>
        <dbReference type="ARBA" id="ARBA00023286"/>
    </source>
</evidence>
<evidence type="ECO:0000256" key="3">
    <source>
        <dbReference type="ARBA" id="ARBA00022448"/>
    </source>
</evidence>
<dbReference type="AlphaFoldDB" id="A0A979FGT7"/>
<evidence type="ECO:0000256" key="8">
    <source>
        <dbReference type="ARBA" id="ARBA00023136"/>
    </source>
</evidence>
<name>A0A979FGT7_HYAAZ</name>
<proteinExistence type="inferred from homology"/>
<keyword evidence="11" id="KW-1071">Ligand-gated ion channel</keyword>
<dbReference type="GO" id="GO:0050906">
    <property type="term" value="P:detection of stimulus involved in sensory perception"/>
    <property type="evidence" value="ECO:0007669"/>
    <property type="project" value="UniProtKB-ARBA"/>
</dbReference>
<protein>
    <submittedName>
        <fullName evidence="17 18">Glutamate receptor ionotropic, delta-1-like isoform X1</fullName>
    </submittedName>
</protein>
<feature type="transmembrane region" description="Helical" evidence="13">
    <location>
        <begin position="431"/>
        <end position="457"/>
    </location>
</feature>
<feature type="transmembrane region" description="Helical" evidence="13">
    <location>
        <begin position="368"/>
        <end position="389"/>
    </location>
</feature>
<keyword evidence="6 13" id="KW-1133">Transmembrane helix</keyword>
<dbReference type="OMA" id="YYRCHIS"/>
<feature type="domain" description="Ionotropic glutamate receptor L-glutamate and glycine-binding" evidence="15">
    <location>
        <begin position="253"/>
        <end position="315"/>
    </location>
</feature>
<dbReference type="Pfam" id="PF00060">
    <property type="entry name" value="Lig_chan"/>
    <property type="match status" value="1"/>
</dbReference>
<dbReference type="GO" id="GO:0005886">
    <property type="term" value="C:plasma membrane"/>
    <property type="evidence" value="ECO:0007669"/>
    <property type="project" value="UniProtKB-SubCell"/>
</dbReference>
<dbReference type="PANTHER" id="PTHR42643">
    <property type="entry name" value="IONOTROPIC RECEPTOR 20A-RELATED"/>
    <property type="match status" value="1"/>
</dbReference>
<sequence>MTASFMVVSVLLFVFVPESFADLRLLWRSTEHASAESPDQEDLIMWASKQQGLNRCAGLILYDTQGGASAASHISEANVFPQGTMIVDAAKISAVQALHYVALGSLGGSCSSVLLLLTSVSWRAMLDASGAARTLADSWARNRRVFAVMQAATLSKQAMSDQASNNERDLLLHSVLRKSVQLVLCSYDPHNNLWRLFRSVLYRGPHRHTSALIATYHRDAGVRWTQGSELFSDRRFQDFEGYKFTIAALPYSPFIIEANGAYAGPGKYSGLEVRLIDTLASVANFTYEYKAPSDGEWGRLSPNGSWSGMIGLVDRQEADWAVSDITFSPERAGYVTFSSTFVYDASELLTPRALPLPLFLGPVKPFTLVVWVAVAAAIALSGPLLYIIVRTSPAHDHDAWFLTPAHAVMYTLQPVFNHGCHKDLSGNSSRVFALFWLLSAMIISILYSSSLTAFLILPGYTKPIMNLEQLVNSHIGWGKVNFGGVQNALLEQTKDPVLIRLREGVQWYRSLDSILKEVVAGKLATWDNRITTRLEIAVHFTDKSGQPLVTLTGFELLQERIAWPMTRLAPFKCRFDELIQRARQAGLVEKWLRHVISEQQVQAKQEQNSQLQTAGNEGGGEAGGVVVLSLDHFQGVFLVLVFGCFVGGFAFVGELVFHRTGEGAIINIFQCPAYHGMGYARHRRG</sequence>
<evidence type="ECO:0000256" key="14">
    <source>
        <dbReference type="SAM" id="SignalP"/>
    </source>
</evidence>
<evidence type="ECO:0000256" key="12">
    <source>
        <dbReference type="ARBA" id="ARBA00023303"/>
    </source>
</evidence>
<comment type="subcellular location">
    <subcellularLocation>
        <location evidence="1">Cell membrane</location>
        <topology evidence="1">Multi-pass membrane protein</topology>
    </subcellularLocation>
</comment>
<dbReference type="Pfam" id="PF10613">
    <property type="entry name" value="Lig_chan-Glu_bd"/>
    <property type="match status" value="1"/>
</dbReference>
<evidence type="ECO:0000313" key="16">
    <source>
        <dbReference type="Proteomes" id="UP000694843"/>
    </source>
</evidence>
<dbReference type="KEGG" id="hazt:108682173"/>
<dbReference type="SUPFAM" id="SSF53850">
    <property type="entry name" value="Periplasmic binding protein-like II"/>
    <property type="match status" value="1"/>
</dbReference>
<evidence type="ECO:0000256" key="6">
    <source>
        <dbReference type="ARBA" id="ARBA00022989"/>
    </source>
</evidence>
<dbReference type="OrthoDB" id="6506757at2759"/>
<keyword evidence="7" id="KW-0406">Ion transport</keyword>
<evidence type="ECO:0000256" key="1">
    <source>
        <dbReference type="ARBA" id="ARBA00004651"/>
    </source>
</evidence>
<evidence type="ECO:0000256" key="7">
    <source>
        <dbReference type="ARBA" id="ARBA00023065"/>
    </source>
</evidence>
<dbReference type="InterPro" id="IPR001320">
    <property type="entry name" value="Iontro_rcpt_C"/>
</dbReference>
<dbReference type="Gene3D" id="1.10.287.70">
    <property type="match status" value="1"/>
</dbReference>
<evidence type="ECO:0000313" key="18">
    <source>
        <dbReference type="RefSeq" id="XP_047735928.1"/>
    </source>
</evidence>
<accession>A0A979FGT7</accession>
<evidence type="ECO:0000256" key="10">
    <source>
        <dbReference type="ARBA" id="ARBA00023180"/>
    </source>
</evidence>
<evidence type="ECO:0000313" key="17">
    <source>
        <dbReference type="RefSeq" id="XP_047735927.1"/>
    </source>
</evidence>
<dbReference type="RefSeq" id="XP_047735928.1">
    <property type="nucleotide sequence ID" value="XM_047879972.1"/>
</dbReference>
<keyword evidence="12" id="KW-0407">Ion channel</keyword>